<dbReference type="PANTHER" id="PTHR12496">
    <property type="entry name" value="CGI-41 METHYLTRANSFERASE"/>
    <property type="match status" value="1"/>
</dbReference>
<dbReference type="Pfam" id="PF13679">
    <property type="entry name" value="Methyltransf_32"/>
    <property type="match status" value="1"/>
</dbReference>
<accession>A0AA36A0S3</accession>
<dbReference type="PANTHER" id="PTHR12496:SF0">
    <property type="entry name" value="METHYLTRANSFERASE DOMAIN-CONTAINING PROTEIN"/>
    <property type="match status" value="1"/>
</dbReference>
<dbReference type="InterPro" id="IPR029063">
    <property type="entry name" value="SAM-dependent_MTases_sf"/>
</dbReference>
<dbReference type="AlphaFoldDB" id="A0AA36A0S3"/>
<keyword evidence="3" id="KW-1185">Reference proteome</keyword>
<dbReference type="SUPFAM" id="SSF53335">
    <property type="entry name" value="S-adenosyl-L-methionine-dependent methyltransferases"/>
    <property type="match status" value="1"/>
</dbReference>
<evidence type="ECO:0000259" key="1">
    <source>
        <dbReference type="Pfam" id="PF13679"/>
    </source>
</evidence>
<evidence type="ECO:0000313" key="3">
    <source>
        <dbReference type="Proteomes" id="UP001177003"/>
    </source>
</evidence>
<feature type="domain" description="Methyltransferase" evidence="1">
    <location>
        <begin position="200"/>
        <end position="353"/>
    </location>
</feature>
<proteinExistence type="predicted"/>
<dbReference type="InterPro" id="IPR025714">
    <property type="entry name" value="Methyltranfer_dom"/>
</dbReference>
<dbReference type="EMBL" id="OX465085">
    <property type="protein sequence ID" value="CAI9301923.1"/>
    <property type="molecule type" value="Genomic_DNA"/>
</dbReference>
<name>A0AA36A0S3_LACSI</name>
<sequence>MVATQLLVRRCCLAFLRRHEIDQQAPTVQSIRRCSATVYPSSKTPTVQVPNDYKFIAGNIDVGRPCKLVYLGHLTMTSNGNCKYSCATATETLEWIGAIIDFINPYSFFWESHVVNFLTHELWKAVDKEWIDCLKNEPVEYLVQIPSGFVQDHWPSSLKKFITTSSSLAFPREQADLEKVLPNMQVALLNAVITQGMNPKKKHEIEALAGVVNSVARDVETNTVIDVGAGQGYLAQVLSFEYQLSVIAVDSSSHHGTITDTRAQRIKKHYDARKHKSSRKMPKTVTCCVLSSDMLKGLLAEQDTHVDMCRSSVLLTGLHACGDLSVTMLRTFLESEQVKAVVSIGCCYNLLSEEEEETVDDDDLCGSGFGFPLSRGVKSSGVHLRRNARDLACQSADRWRGLGKDESLHNFEMHAFRAAFQMVLCKYFPETLTKSPTIGRQGKAFRRIITNNVEDRCSLFEKFSESAMHRLNLNNNKSIDFAGIWKEAEPFYEVIGAYWSLRAALGPVLETLILLDRLLFLQEQGVEAFMLPIFDPTLSPRNIALIATKNNKRL</sequence>
<reference evidence="2" key="1">
    <citation type="submission" date="2023-04" db="EMBL/GenBank/DDBJ databases">
        <authorList>
            <person name="Vijverberg K."/>
            <person name="Xiong W."/>
            <person name="Schranz E."/>
        </authorList>
    </citation>
    <scope>NUCLEOTIDE SEQUENCE</scope>
</reference>
<protein>
    <recommendedName>
        <fullName evidence="1">Methyltransferase domain-containing protein</fullName>
    </recommendedName>
</protein>
<organism evidence="2 3">
    <name type="scientific">Lactuca saligna</name>
    <name type="common">Willowleaf lettuce</name>
    <dbReference type="NCBI Taxonomy" id="75948"/>
    <lineage>
        <taxon>Eukaryota</taxon>
        <taxon>Viridiplantae</taxon>
        <taxon>Streptophyta</taxon>
        <taxon>Embryophyta</taxon>
        <taxon>Tracheophyta</taxon>
        <taxon>Spermatophyta</taxon>
        <taxon>Magnoliopsida</taxon>
        <taxon>eudicotyledons</taxon>
        <taxon>Gunneridae</taxon>
        <taxon>Pentapetalae</taxon>
        <taxon>asterids</taxon>
        <taxon>campanulids</taxon>
        <taxon>Asterales</taxon>
        <taxon>Asteraceae</taxon>
        <taxon>Cichorioideae</taxon>
        <taxon>Cichorieae</taxon>
        <taxon>Lactucinae</taxon>
        <taxon>Lactuca</taxon>
    </lineage>
</organism>
<gene>
    <name evidence="2" type="ORF">LSALG_LOCUS40438</name>
</gene>
<evidence type="ECO:0000313" key="2">
    <source>
        <dbReference type="EMBL" id="CAI9301923.1"/>
    </source>
</evidence>
<dbReference type="Proteomes" id="UP001177003">
    <property type="component" value="Chromosome 9"/>
</dbReference>
<dbReference type="InterPro" id="IPR052220">
    <property type="entry name" value="METTL25"/>
</dbReference>